<protein>
    <recommendedName>
        <fullName evidence="3">HEAT repeat domain-containing protein</fullName>
    </recommendedName>
</protein>
<dbReference type="Gene3D" id="1.25.10.10">
    <property type="entry name" value="Leucine-rich Repeat Variant"/>
    <property type="match status" value="1"/>
</dbReference>
<evidence type="ECO:0000313" key="2">
    <source>
        <dbReference type="Proteomes" id="UP000597444"/>
    </source>
</evidence>
<comment type="caution">
    <text evidence="1">The sequence shown here is derived from an EMBL/GenBank/DDBJ whole genome shotgun (WGS) entry which is preliminary data.</text>
</comment>
<gene>
    <name evidence="1" type="ORF">KSF_071240</name>
</gene>
<dbReference type="InterPro" id="IPR016024">
    <property type="entry name" value="ARM-type_fold"/>
</dbReference>
<dbReference type="InterPro" id="IPR011989">
    <property type="entry name" value="ARM-like"/>
</dbReference>
<dbReference type="SUPFAM" id="SSF48371">
    <property type="entry name" value="ARM repeat"/>
    <property type="match status" value="1"/>
</dbReference>
<organism evidence="1 2">
    <name type="scientific">Reticulibacter mediterranei</name>
    <dbReference type="NCBI Taxonomy" id="2778369"/>
    <lineage>
        <taxon>Bacteria</taxon>
        <taxon>Bacillati</taxon>
        <taxon>Chloroflexota</taxon>
        <taxon>Ktedonobacteria</taxon>
        <taxon>Ktedonobacterales</taxon>
        <taxon>Reticulibacteraceae</taxon>
        <taxon>Reticulibacter</taxon>
    </lineage>
</organism>
<sequence length="138" mass="15567">MLERLERQEYDSRDVNGLSILGARRVIPFLVSYLKNPDYSSLRSQAAGALREFPCQQVVQALDEALSDENDLVRMQVAASLLAFYGVKVSWSFWGDFNSKDPQVRDAAIMNIRALGKEKPLPPCKDMKMSRSVGRDVI</sequence>
<dbReference type="Pfam" id="PF13646">
    <property type="entry name" value="HEAT_2"/>
    <property type="match status" value="1"/>
</dbReference>
<name>A0A8J3IM49_9CHLR</name>
<reference evidence="1" key="1">
    <citation type="submission" date="2020-10" db="EMBL/GenBank/DDBJ databases">
        <title>Taxonomic study of unclassified bacteria belonging to the class Ktedonobacteria.</title>
        <authorList>
            <person name="Yabe S."/>
            <person name="Wang C.M."/>
            <person name="Zheng Y."/>
            <person name="Sakai Y."/>
            <person name="Cavaletti L."/>
            <person name="Monciardini P."/>
            <person name="Donadio S."/>
        </authorList>
    </citation>
    <scope>NUCLEOTIDE SEQUENCE</scope>
    <source>
        <strain evidence="1">ID150040</strain>
    </source>
</reference>
<dbReference type="RefSeq" id="WP_220207664.1">
    <property type="nucleotide sequence ID" value="NZ_BNJK01000001.1"/>
</dbReference>
<dbReference type="EMBL" id="BNJK01000001">
    <property type="protein sequence ID" value="GHO97076.1"/>
    <property type="molecule type" value="Genomic_DNA"/>
</dbReference>
<accession>A0A8J3IM49</accession>
<evidence type="ECO:0000313" key="1">
    <source>
        <dbReference type="EMBL" id="GHO97076.1"/>
    </source>
</evidence>
<dbReference type="AlphaFoldDB" id="A0A8J3IM49"/>
<dbReference type="Proteomes" id="UP000597444">
    <property type="component" value="Unassembled WGS sequence"/>
</dbReference>
<keyword evidence="2" id="KW-1185">Reference proteome</keyword>
<proteinExistence type="predicted"/>
<evidence type="ECO:0008006" key="3">
    <source>
        <dbReference type="Google" id="ProtNLM"/>
    </source>
</evidence>